<reference evidence="1" key="1">
    <citation type="journal article" date="2015" name="Nature">
        <title>Complex archaea that bridge the gap between prokaryotes and eukaryotes.</title>
        <authorList>
            <person name="Spang A."/>
            <person name="Saw J.H."/>
            <person name="Jorgensen S.L."/>
            <person name="Zaremba-Niedzwiedzka K."/>
            <person name="Martijn J."/>
            <person name="Lind A.E."/>
            <person name="van Eijk R."/>
            <person name="Schleper C."/>
            <person name="Guy L."/>
            <person name="Ettema T.J."/>
        </authorList>
    </citation>
    <scope>NUCLEOTIDE SEQUENCE</scope>
</reference>
<proteinExistence type="predicted"/>
<dbReference type="AlphaFoldDB" id="A0A0F9U0Y1"/>
<comment type="caution">
    <text evidence="1">The sequence shown here is derived from an EMBL/GenBank/DDBJ whole genome shotgun (WGS) entry which is preliminary data.</text>
</comment>
<dbReference type="EMBL" id="LAZR01000902">
    <property type="protein sequence ID" value="KKN55011.1"/>
    <property type="molecule type" value="Genomic_DNA"/>
</dbReference>
<organism evidence="1">
    <name type="scientific">marine sediment metagenome</name>
    <dbReference type="NCBI Taxonomy" id="412755"/>
    <lineage>
        <taxon>unclassified sequences</taxon>
        <taxon>metagenomes</taxon>
        <taxon>ecological metagenomes</taxon>
    </lineage>
</organism>
<protein>
    <submittedName>
        <fullName evidence="1">Uncharacterized protein</fullName>
    </submittedName>
</protein>
<name>A0A0F9U0Y1_9ZZZZ</name>
<accession>A0A0F9U0Y1</accession>
<gene>
    <name evidence="1" type="ORF">LCGC14_0586120</name>
</gene>
<evidence type="ECO:0000313" key="1">
    <source>
        <dbReference type="EMBL" id="KKN55011.1"/>
    </source>
</evidence>
<sequence>MGLGVCHECGVILWCSVRGNEFYGGVHAANCTATREEGYYKCPECGKDCNGLVNDKYCVECWEKRDE</sequence>